<keyword evidence="2" id="KW-1185">Reference proteome</keyword>
<name>A0ACA9QQK4_9GLOM</name>
<organism evidence="1 2">
    <name type="scientific">Acaulospora colombiana</name>
    <dbReference type="NCBI Taxonomy" id="27376"/>
    <lineage>
        <taxon>Eukaryota</taxon>
        <taxon>Fungi</taxon>
        <taxon>Fungi incertae sedis</taxon>
        <taxon>Mucoromycota</taxon>
        <taxon>Glomeromycotina</taxon>
        <taxon>Glomeromycetes</taxon>
        <taxon>Diversisporales</taxon>
        <taxon>Acaulosporaceae</taxon>
        <taxon>Acaulospora</taxon>
    </lineage>
</organism>
<proteinExistence type="predicted"/>
<feature type="non-terminal residue" evidence="1">
    <location>
        <position position="135"/>
    </location>
</feature>
<gene>
    <name evidence="1" type="ORF">ACOLOM_LOCUS13049</name>
</gene>
<evidence type="ECO:0000313" key="2">
    <source>
        <dbReference type="Proteomes" id="UP000789525"/>
    </source>
</evidence>
<feature type="non-terminal residue" evidence="1">
    <location>
        <position position="1"/>
    </location>
</feature>
<evidence type="ECO:0000313" key="1">
    <source>
        <dbReference type="EMBL" id="CAG8757737.1"/>
    </source>
</evidence>
<reference evidence="1" key="1">
    <citation type="submission" date="2021-06" db="EMBL/GenBank/DDBJ databases">
        <authorList>
            <person name="Kallberg Y."/>
            <person name="Tangrot J."/>
            <person name="Rosling A."/>
        </authorList>
    </citation>
    <scope>NUCLEOTIDE SEQUENCE</scope>
    <source>
        <strain evidence="1">CL356</strain>
    </source>
</reference>
<accession>A0ACA9QQK4</accession>
<dbReference type="EMBL" id="CAJVPT010057002">
    <property type="protein sequence ID" value="CAG8757737.1"/>
    <property type="molecule type" value="Genomic_DNA"/>
</dbReference>
<comment type="caution">
    <text evidence="1">The sequence shown here is derived from an EMBL/GenBank/DDBJ whole genome shotgun (WGS) entry which is preliminary data.</text>
</comment>
<protein>
    <submittedName>
        <fullName evidence="1">5049_t:CDS:1</fullName>
    </submittedName>
</protein>
<dbReference type="Proteomes" id="UP000789525">
    <property type="component" value="Unassembled WGS sequence"/>
</dbReference>
<sequence>VGQLITDGLAAKFGVKMLYEPKIQGFHGSVEGLEMPGSPNNKRLKVSFAKTNQAPLKISPRFGGSARGHNGVRSVIAALGTQDFYRIRIGVGYPKQGPLEQFVMERLSDEELEYWRPGGEGIEKVWEAVVKIIED</sequence>